<name>A0A225W5C2_9STRA</name>
<protein>
    <submittedName>
        <fullName evidence="1">Uncharacterized protein</fullName>
    </submittedName>
</protein>
<evidence type="ECO:0000313" key="2">
    <source>
        <dbReference type="Proteomes" id="UP000198211"/>
    </source>
</evidence>
<dbReference type="STRING" id="4795.A0A225W5C2"/>
<keyword evidence="2" id="KW-1185">Reference proteome</keyword>
<dbReference type="Proteomes" id="UP000198211">
    <property type="component" value="Unassembled WGS sequence"/>
</dbReference>
<reference evidence="2" key="1">
    <citation type="submission" date="2017-03" db="EMBL/GenBank/DDBJ databases">
        <title>Phytopthora megakarya and P. palmivora, two closely related causual agents of cacao black pod achieved similar genome size and gene model numbers by different mechanisms.</title>
        <authorList>
            <person name="Ali S."/>
            <person name="Shao J."/>
            <person name="Larry D.J."/>
            <person name="Kronmiller B."/>
            <person name="Shen D."/>
            <person name="Strem M.D."/>
            <person name="Melnick R.L."/>
            <person name="Guiltinan M.J."/>
            <person name="Tyler B.M."/>
            <person name="Meinhardt L.W."/>
            <person name="Bailey B.A."/>
        </authorList>
    </citation>
    <scope>NUCLEOTIDE SEQUENCE [LARGE SCALE GENOMIC DNA]</scope>
    <source>
        <strain evidence="2">zdho120</strain>
    </source>
</reference>
<evidence type="ECO:0000313" key="1">
    <source>
        <dbReference type="EMBL" id="OWZ12227.1"/>
    </source>
</evidence>
<gene>
    <name evidence="1" type="ORF">PHMEG_00014644</name>
</gene>
<accession>A0A225W5C2</accession>
<comment type="caution">
    <text evidence="1">The sequence shown here is derived from an EMBL/GenBank/DDBJ whole genome shotgun (WGS) entry which is preliminary data.</text>
</comment>
<proteinExistence type="predicted"/>
<dbReference type="EMBL" id="NBNE01001905">
    <property type="protein sequence ID" value="OWZ12227.1"/>
    <property type="molecule type" value="Genomic_DNA"/>
</dbReference>
<organism evidence="1 2">
    <name type="scientific">Phytophthora megakarya</name>
    <dbReference type="NCBI Taxonomy" id="4795"/>
    <lineage>
        <taxon>Eukaryota</taxon>
        <taxon>Sar</taxon>
        <taxon>Stramenopiles</taxon>
        <taxon>Oomycota</taxon>
        <taxon>Peronosporomycetes</taxon>
        <taxon>Peronosporales</taxon>
        <taxon>Peronosporaceae</taxon>
        <taxon>Phytophthora</taxon>
    </lineage>
</organism>
<dbReference type="AlphaFoldDB" id="A0A225W5C2"/>
<dbReference type="OrthoDB" id="129303at2759"/>
<sequence length="142" mass="15588">MLGTTQADQKVARVLSDWKPKDGTNHPCLRVLEEPSLSRAQKLQGICFASTLVFSDTPLNRDEAVAQVLTATLVMHYPDMLMLSDMRSSVRVAMTAPSIGEAEVLAWSVEIRKVFSPSLAHIEPPGSNAQYAELAHLLKKQS</sequence>